<proteinExistence type="predicted"/>
<dbReference type="Gene3D" id="3.40.50.410">
    <property type="entry name" value="von Willebrand factor, type A domain"/>
    <property type="match status" value="1"/>
</dbReference>
<feature type="region of interest" description="Disordered" evidence="1">
    <location>
        <begin position="729"/>
        <end position="755"/>
    </location>
</feature>
<evidence type="ECO:0000259" key="4">
    <source>
        <dbReference type="PROSITE" id="PS51468"/>
    </source>
</evidence>
<sequence>MKNKTNSLGRSLLLGFGLLASAAASQAAGLLTPVSSSDQLLDLRSHHVRVVINNGFARTEVEQVFSNPNAYELEAIYSAPVPEAGALSELTIHAGERVLNGEVVAKSEADRIYQEEKSQGNEVGKADKNSYQNYEFSVYPVPAQGEVRMSYVYYEPLKIDTGVGRYTYPLEEGGTDDGATSFWTMNDVVSSDFSVEVVLKSAYPVTRTRVPEYGGVAQKQEDGTLLYRYESQGELLDQDFVFYYMLEENLPGRLEMLTYRESEDKPGSFMMVMTPGVDLKPLEGGADYVFALDVSGSMKGKLHTLTTGVKKAIGQLKPEDRFRIVAFSDSAYDLNREWVNVTEANVRESLHRLDQLASGGGTNVYAGVSLAMDRLDSDRVATLILVTDGVTNRGIVDPKEFYKVMHRQDFRFYGFLLGNSSNWPLMQLMCDASGGSYRAVSNSDDIIGEVLIAKNKIAYESLRQAELSIKGVNTYDVGDFKIGKIHFGDQLVLFGRYEEGGPAKVTLKARVNGQDQTYSTEIDFPEIDRAHPELERMWALDQVRKIEVNKMAGFVEESEAKVAIRDIGVAYQIVTDETSMIALDDDGFSRHGVERRNLERVAREQQARQHSPASNGAQRVDASAPMYQRKAPSLGGGGAGAIEHWFLGLILAGGAVLAIRGRKKGSQSKAFLLVGALTAGAVTGDRLEASGVDGFRWTDRDTRLPAGESSIDQSIANFWEVSEEEAREDAPARRLSATPRYVPPPVSHPGCSPSRVVYEIEDGRDTHRVDQRRDRKNSRGHFGLNLFNAISVFDFVWGEESRSESDSYSGKVKR</sequence>
<dbReference type="PANTHER" id="PTHR45737">
    <property type="entry name" value="VON WILLEBRAND FACTOR A DOMAIN-CONTAINING PROTEIN 5A"/>
    <property type="match status" value="1"/>
</dbReference>
<feature type="chain" id="PRO_5036783974" evidence="2">
    <location>
        <begin position="28"/>
        <end position="814"/>
    </location>
</feature>
<dbReference type="Pfam" id="PF08487">
    <property type="entry name" value="VIT"/>
    <property type="match status" value="1"/>
</dbReference>
<gene>
    <name evidence="5" type="ORF">JIN87_14945</name>
</gene>
<dbReference type="PROSITE" id="PS50234">
    <property type="entry name" value="VWFA"/>
    <property type="match status" value="1"/>
</dbReference>
<organism evidence="5 6">
    <name type="scientific">Pelagicoccus mobilis</name>
    <dbReference type="NCBI Taxonomy" id="415221"/>
    <lineage>
        <taxon>Bacteria</taxon>
        <taxon>Pseudomonadati</taxon>
        <taxon>Verrucomicrobiota</taxon>
        <taxon>Opitutia</taxon>
        <taxon>Puniceicoccales</taxon>
        <taxon>Pelagicoccaceae</taxon>
        <taxon>Pelagicoccus</taxon>
    </lineage>
</organism>
<name>A0A934RZH4_9BACT</name>
<dbReference type="EMBL" id="JAENIL010000027">
    <property type="protein sequence ID" value="MBK1878174.1"/>
    <property type="molecule type" value="Genomic_DNA"/>
</dbReference>
<dbReference type="Pfam" id="PF13768">
    <property type="entry name" value="VWA_3"/>
    <property type="match status" value="1"/>
</dbReference>
<feature type="compositionally biased region" description="Polar residues" evidence="1">
    <location>
        <begin position="608"/>
        <end position="617"/>
    </location>
</feature>
<dbReference type="InterPro" id="IPR013694">
    <property type="entry name" value="VIT"/>
</dbReference>
<evidence type="ECO:0000313" key="5">
    <source>
        <dbReference type="EMBL" id="MBK1878174.1"/>
    </source>
</evidence>
<feature type="domain" description="VWFA" evidence="3">
    <location>
        <begin position="287"/>
        <end position="457"/>
    </location>
</feature>
<dbReference type="SMART" id="SM00609">
    <property type="entry name" value="VIT"/>
    <property type="match status" value="1"/>
</dbReference>
<dbReference type="SMART" id="SM00327">
    <property type="entry name" value="VWA"/>
    <property type="match status" value="1"/>
</dbReference>
<dbReference type="RefSeq" id="WP_200356387.1">
    <property type="nucleotide sequence ID" value="NZ_JAENIL010000027.1"/>
</dbReference>
<feature type="signal peptide" evidence="2">
    <location>
        <begin position="1"/>
        <end position="27"/>
    </location>
</feature>
<evidence type="ECO:0000256" key="2">
    <source>
        <dbReference type="SAM" id="SignalP"/>
    </source>
</evidence>
<evidence type="ECO:0000259" key="3">
    <source>
        <dbReference type="PROSITE" id="PS50234"/>
    </source>
</evidence>
<dbReference type="PROSITE" id="PS51468">
    <property type="entry name" value="VIT"/>
    <property type="match status" value="1"/>
</dbReference>
<dbReference type="InterPro" id="IPR002035">
    <property type="entry name" value="VWF_A"/>
</dbReference>
<accession>A0A934RZH4</accession>
<evidence type="ECO:0000313" key="6">
    <source>
        <dbReference type="Proteomes" id="UP000617628"/>
    </source>
</evidence>
<dbReference type="SUPFAM" id="SSF53300">
    <property type="entry name" value="vWA-like"/>
    <property type="match status" value="1"/>
</dbReference>
<evidence type="ECO:0000256" key="1">
    <source>
        <dbReference type="SAM" id="MobiDB-lite"/>
    </source>
</evidence>
<reference evidence="5" key="1">
    <citation type="submission" date="2021-01" db="EMBL/GenBank/DDBJ databases">
        <title>Modified the classification status of verrucomicrobia.</title>
        <authorList>
            <person name="Feng X."/>
        </authorList>
    </citation>
    <scope>NUCLEOTIDE SEQUENCE</scope>
    <source>
        <strain evidence="5">KCTC 13126</strain>
    </source>
</reference>
<dbReference type="PANTHER" id="PTHR45737:SF6">
    <property type="entry name" value="VON WILLEBRAND FACTOR A DOMAIN-CONTAINING PROTEIN 5A"/>
    <property type="match status" value="1"/>
</dbReference>
<keyword evidence="2" id="KW-0732">Signal</keyword>
<feature type="domain" description="VIT" evidence="4">
    <location>
        <begin position="27"/>
        <end position="155"/>
    </location>
</feature>
<keyword evidence="6" id="KW-1185">Reference proteome</keyword>
<protein>
    <submittedName>
        <fullName evidence="5">VWA domain-containing protein</fullName>
    </submittedName>
</protein>
<dbReference type="InterPro" id="IPR036465">
    <property type="entry name" value="vWFA_dom_sf"/>
</dbReference>
<dbReference type="AlphaFoldDB" id="A0A934RZH4"/>
<dbReference type="Proteomes" id="UP000617628">
    <property type="component" value="Unassembled WGS sequence"/>
</dbReference>
<comment type="caution">
    <text evidence="5">The sequence shown here is derived from an EMBL/GenBank/DDBJ whole genome shotgun (WGS) entry which is preliminary data.</text>
</comment>
<feature type="region of interest" description="Disordered" evidence="1">
    <location>
        <begin position="600"/>
        <end position="621"/>
    </location>
</feature>